<keyword evidence="1" id="KW-1133">Transmembrane helix</keyword>
<comment type="caution">
    <text evidence="2">The sequence shown here is derived from an EMBL/GenBank/DDBJ whole genome shotgun (WGS) entry which is preliminary data.</text>
</comment>
<protein>
    <submittedName>
        <fullName evidence="2">Uncharacterized protein</fullName>
    </submittedName>
</protein>
<sequence>MASLCPSYNQPPFTLLLVPGTMTAMFGVLSGLPIAIAALPLPLYANGS</sequence>
<dbReference type="Proteomes" id="UP000271464">
    <property type="component" value="Unassembled WGS sequence"/>
</dbReference>
<keyword evidence="3" id="KW-1185">Reference proteome</keyword>
<keyword evidence="1" id="KW-0812">Transmembrane</keyword>
<feature type="transmembrane region" description="Helical" evidence="1">
    <location>
        <begin position="20"/>
        <end position="45"/>
    </location>
</feature>
<keyword evidence="1" id="KW-0472">Membrane</keyword>
<evidence type="ECO:0000313" key="3">
    <source>
        <dbReference type="Proteomes" id="UP000271464"/>
    </source>
</evidence>
<evidence type="ECO:0000256" key="1">
    <source>
        <dbReference type="SAM" id="Phobius"/>
    </source>
</evidence>
<name>A0ABY6RK05_9MYCO</name>
<gene>
    <name evidence="2" type="ORF">LAUMK4_03013</name>
</gene>
<organism evidence="2 3">
    <name type="scientific">Mycobacterium persicum</name>
    <dbReference type="NCBI Taxonomy" id="1487726"/>
    <lineage>
        <taxon>Bacteria</taxon>
        <taxon>Bacillati</taxon>
        <taxon>Actinomycetota</taxon>
        <taxon>Actinomycetes</taxon>
        <taxon>Mycobacteriales</taxon>
        <taxon>Mycobacteriaceae</taxon>
        <taxon>Mycobacterium</taxon>
    </lineage>
</organism>
<dbReference type="EMBL" id="UPHM01000075">
    <property type="protein sequence ID" value="VAZ95047.1"/>
    <property type="molecule type" value="Genomic_DNA"/>
</dbReference>
<accession>A0ABY6RK05</accession>
<evidence type="ECO:0000313" key="2">
    <source>
        <dbReference type="EMBL" id="VAZ95047.1"/>
    </source>
</evidence>
<reference evidence="2 3" key="1">
    <citation type="submission" date="2018-09" db="EMBL/GenBank/DDBJ databases">
        <authorList>
            <person name="Tagini F."/>
        </authorList>
    </citation>
    <scope>NUCLEOTIDE SEQUENCE [LARGE SCALE GENOMIC DNA]</scope>
    <source>
        <strain evidence="2 3">MK4</strain>
    </source>
</reference>
<proteinExistence type="predicted"/>